<sequence length="131" mass="16356">MYIRELFDKRPQLGDYHQLVQELRQVDPEYHFKYFSQNIALILLVRRLRKKRKRTMYIRELFDKRPQLGDYHQLVQELRQVDPEYHFKYFRMTKAKFDHLLSLVYERILHAPNHRRPIRPAERLAVTLRYT</sequence>
<reference evidence="1" key="1">
    <citation type="submission" date="2020-05" db="EMBL/GenBank/DDBJ databases">
        <title>Large-scale comparative analyses of tick genomes elucidate their genetic diversity and vector capacities.</title>
        <authorList>
            <person name="Jia N."/>
            <person name="Wang J."/>
            <person name="Shi W."/>
            <person name="Du L."/>
            <person name="Sun Y."/>
            <person name="Zhan W."/>
            <person name="Jiang J."/>
            <person name="Wang Q."/>
            <person name="Zhang B."/>
            <person name="Ji P."/>
            <person name="Sakyi L.B."/>
            <person name="Cui X."/>
            <person name="Yuan T."/>
            <person name="Jiang B."/>
            <person name="Yang W."/>
            <person name="Lam T.T.-Y."/>
            <person name="Chang Q."/>
            <person name="Ding S."/>
            <person name="Wang X."/>
            <person name="Zhu J."/>
            <person name="Ruan X."/>
            <person name="Zhao L."/>
            <person name="Wei J."/>
            <person name="Que T."/>
            <person name="Du C."/>
            <person name="Cheng J."/>
            <person name="Dai P."/>
            <person name="Han X."/>
            <person name="Huang E."/>
            <person name="Gao Y."/>
            <person name="Liu J."/>
            <person name="Shao H."/>
            <person name="Ye R."/>
            <person name="Li L."/>
            <person name="Wei W."/>
            <person name="Wang X."/>
            <person name="Wang C."/>
            <person name="Yang T."/>
            <person name="Huo Q."/>
            <person name="Li W."/>
            <person name="Guo W."/>
            <person name="Chen H."/>
            <person name="Zhou L."/>
            <person name="Ni X."/>
            <person name="Tian J."/>
            <person name="Zhou Y."/>
            <person name="Sheng Y."/>
            <person name="Liu T."/>
            <person name="Pan Y."/>
            <person name="Xia L."/>
            <person name="Li J."/>
            <person name="Zhao F."/>
            <person name="Cao W."/>
        </authorList>
    </citation>
    <scope>NUCLEOTIDE SEQUENCE</scope>
    <source>
        <strain evidence="1">Dsil-2018</strain>
    </source>
</reference>
<evidence type="ECO:0000313" key="2">
    <source>
        <dbReference type="Proteomes" id="UP000821865"/>
    </source>
</evidence>
<protein>
    <submittedName>
        <fullName evidence="1">Uncharacterized protein</fullName>
    </submittedName>
</protein>
<proteinExistence type="predicted"/>
<accession>A0ACB8CA84</accession>
<dbReference type="EMBL" id="CM023477">
    <property type="protein sequence ID" value="KAH7937826.1"/>
    <property type="molecule type" value="Genomic_DNA"/>
</dbReference>
<evidence type="ECO:0000313" key="1">
    <source>
        <dbReference type="EMBL" id="KAH7937826.1"/>
    </source>
</evidence>
<dbReference type="Proteomes" id="UP000821865">
    <property type="component" value="Chromosome 8"/>
</dbReference>
<name>A0ACB8CA84_DERSI</name>
<keyword evidence="2" id="KW-1185">Reference proteome</keyword>
<organism evidence="1 2">
    <name type="scientific">Dermacentor silvarum</name>
    <name type="common">Tick</name>
    <dbReference type="NCBI Taxonomy" id="543639"/>
    <lineage>
        <taxon>Eukaryota</taxon>
        <taxon>Metazoa</taxon>
        <taxon>Ecdysozoa</taxon>
        <taxon>Arthropoda</taxon>
        <taxon>Chelicerata</taxon>
        <taxon>Arachnida</taxon>
        <taxon>Acari</taxon>
        <taxon>Parasitiformes</taxon>
        <taxon>Ixodida</taxon>
        <taxon>Ixodoidea</taxon>
        <taxon>Ixodidae</taxon>
        <taxon>Rhipicephalinae</taxon>
        <taxon>Dermacentor</taxon>
    </lineage>
</organism>
<gene>
    <name evidence="1" type="ORF">HPB49_016540</name>
</gene>
<comment type="caution">
    <text evidence="1">The sequence shown here is derived from an EMBL/GenBank/DDBJ whole genome shotgun (WGS) entry which is preliminary data.</text>
</comment>